<evidence type="ECO:0000313" key="10">
    <source>
        <dbReference type="EMBL" id="CBY36203.1"/>
    </source>
</evidence>
<dbReference type="InterPro" id="IPR038508">
    <property type="entry name" value="ArfGAP_dom_sf"/>
</dbReference>
<dbReference type="Proteomes" id="UP000011014">
    <property type="component" value="Unassembled WGS sequence"/>
</dbReference>
<comment type="subcellular location">
    <subcellularLocation>
        <location evidence="1">Golgi apparatus membrane</location>
        <topology evidence="1">Peripheral membrane protein</topology>
        <orientation evidence="1">Cytoplasmic side</orientation>
    </subcellularLocation>
</comment>
<dbReference type="InterPro" id="IPR001164">
    <property type="entry name" value="ArfGAP_dom"/>
</dbReference>
<accession>E4YL42</accession>
<dbReference type="PANTHER" id="PTHR45686:SF4">
    <property type="entry name" value="ADP-RIBOSYLATION FACTOR GTPASE ACTIVATING PROTEIN 3, ISOFORM H"/>
    <property type="match status" value="1"/>
</dbReference>
<keyword evidence="6" id="KW-0931">ER-Golgi transport</keyword>
<name>E4YL42_OIKDI</name>
<gene>
    <name evidence="10" type="ORF">GSOID_T00028688001</name>
</gene>
<dbReference type="CDD" id="cd08959">
    <property type="entry name" value="ArfGap_ArfGap1_like"/>
    <property type="match status" value="1"/>
</dbReference>
<feature type="domain" description="Arf-GAP" evidence="9">
    <location>
        <begin position="13"/>
        <end position="119"/>
    </location>
</feature>
<dbReference type="AlphaFoldDB" id="E4YL42"/>
<dbReference type="InterPro" id="IPR037278">
    <property type="entry name" value="ARFGAP/RecO"/>
</dbReference>
<dbReference type="PANTHER" id="PTHR45686">
    <property type="entry name" value="ADP-RIBOSYLATION FACTOR GTPASE ACTIVATING PROTEIN 3, ISOFORM H-RELATED"/>
    <property type="match status" value="1"/>
</dbReference>
<evidence type="ECO:0000256" key="5">
    <source>
        <dbReference type="ARBA" id="ARBA00022833"/>
    </source>
</evidence>
<organism evidence="10">
    <name type="scientific">Oikopleura dioica</name>
    <name type="common">Tunicate</name>
    <dbReference type="NCBI Taxonomy" id="34765"/>
    <lineage>
        <taxon>Eukaryota</taxon>
        <taxon>Metazoa</taxon>
        <taxon>Chordata</taxon>
        <taxon>Tunicata</taxon>
        <taxon>Appendicularia</taxon>
        <taxon>Copelata</taxon>
        <taxon>Oikopleuridae</taxon>
        <taxon>Oikopleura</taxon>
    </lineage>
</organism>
<dbReference type="PRINTS" id="PR00405">
    <property type="entry name" value="REVINTRACTNG"/>
</dbReference>
<keyword evidence="4 7" id="KW-0863">Zinc-finger</keyword>
<keyword evidence="3" id="KW-0479">Metal-binding</keyword>
<evidence type="ECO:0000256" key="3">
    <source>
        <dbReference type="ARBA" id="ARBA00022723"/>
    </source>
</evidence>
<sequence>MSADTVAPVETTKTIFRKLKSLPENKVCFDCPAKNPSWCTIPYGAYVCLECSGVHRSLGTHLTFIRSSDLDGAWTWKQLRCMQVGGNAKARAFFRANGGDTDDKAKKYSSRAATLYKSKIEKLALDAVRKYAGETHIGAVSTGGDDGQAKNRHDDFFGKFDNADLKQTAPVPAQVKQEAIIVTEKPHEPEKTLAEVSNGMDKLSVNLEATTKPAVKAVKVSKLGAKKTGKKSAFGGAKKVDKTAFKNASSAAERVEKEEKVVQKMDAGEASLSTEAAARLTYKQIERDQKKASANLTGKKAESAARLGMGFGGMRTVTHDSDFQEIRQVEASTTFKEPSIMDDESMGSFSRRKEETDDLADLYAARKNNASSITEENSSTRGMMSRDSNTTKIAPTSASFDSKKYQGAKAISSADLFGDEPVSSQSTPQSRLNQFSGASGVGSSDIFGNGNSNSASYSGYNIRDQASDMAGNAASMAGSALSAGWNAFNKIKHNYS</sequence>
<dbReference type="GO" id="GO:0008270">
    <property type="term" value="F:zinc ion binding"/>
    <property type="evidence" value="ECO:0007669"/>
    <property type="project" value="UniProtKB-KW"/>
</dbReference>
<dbReference type="GO" id="GO:0005096">
    <property type="term" value="F:GTPase activator activity"/>
    <property type="evidence" value="ECO:0007669"/>
    <property type="project" value="UniProtKB-KW"/>
</dbReference>
<dbReference type="EMBL" id="FN654737">
    <property type="protein sequence ID" value="CBY36203.1"/>
    <property type="molecule type" value="Genomic_DNA"/>
</dbReference>
<dbReference type="GO" id="GO:0000139">
    <property type="term" value="C:Golgi membrane"/>
    <property type="evidence" value="ECO:0007669"/>
    <property type="project" value="UniProtKB-SubCell"/>
</dbReference>
<keyword evidence="5" id="KW-0862">Zinc</keyword>
<dbReference type="FunFam" id="1.10.220.150:FF:000004">
    <property type="entry name" value="Putative ADP-ribosylation factor GTPase-activating protein 2"/>
    <property type="match status" value="1"/>
</dbReference>
<proteinExistence type="predicted"/>
<feature type="region of interest" description="Disordered" evidence="8">
    <location>
        <begin position="370"/>
        <end position="399"/>
    </location>
</feature>
<reference evidence="10" key="1">
    <citation type="journal article" date="2010" name="Science">
        <title>Plasticity of animal genome architecture unmasked by rapid evolution of a pelagic tunicate.</title>
        <authorList>
            <person name="Denoeud F."/>
            <person name="Henriet S."/>
            <person name="Mungpakdee S."/>
            <person name="Aury J.M."/>
            <person name="Da Silva C."/>
            <person name="Brinkmann H."/>
            <person name="Mikhaleva J."/>
            <person name="Olsen L.C."/>
            <person name="Jubin C."/>
            <person name="Canestro C."/>
            <person name="Bouquet J.M."/>
            <person name="Danks G."/>
            <person name="Poulain J."/>
            <person name="Campsteijn C."/>
            <person name="Adamski M."/>
            <person name="Cross I."/>
            <person name="Yadetie F."/>
            <person name="Muffato M."/>
            <person name="Louis A."/>
            <person name="Butcher S."/>
            <person name="Tsagkogeorga G."/>
            <person name="Konrad A."/>
            <person name="Singh S."/>
            <person name="Jensen M.F."/>
            <person name="Cong E.H."/>
            <person name="Eikeseth-Otteraa H."/>
            <person name="Noel B."/>
            <person name="Anthouard V."/>
            <person name="Porcel B.M."/>
            <person name="Kachouri-Lafond R."/>
            <person name="Nishino A."/>
            <person name="Ugolini M."/>
            <person name="Chourrout P."/>
            <person name="Nishida H."/>
            <person name="Aasland R."/>
            <person name="Huzurbazar S."/>
            <person name="Westhof E."/>
            <person name="Delsuc F."/>
            <person name="Lehrach H."/>
            <person name="Reinhardt R."/>
            <person name="Weissenbach J."/>
            <person name="Roy S.W."/>
            <person name="Artiguenave F."/>
            <person name="Postlethwait J.H."/>
            <person name="Manak J.R."/>
            <person name="Thompson E.M."/>
            <person name="Jaillon O."/>
            <person name="Du Pasquier L."/>
            <person name="Boudinot P."/>
            <person name="Liberles D.A."/>
            <person name="Volff J.N."/>
            <person name="Philippe H."/>
            <person name="Lenhard B."/>
            <person name="Roest Crollius H."/>
            <person name="Wincker P."/>
            <person name="Chourrout D."/>
        </authorList>
    </citation>
    <scope>NUCLEOTIDE SEQUENCE [LARGE SCALE GENOMIC DNA]</scope>
</reference>
<dbReference type="GO" id="GO:0048205">
    <property type="term" value="P:COPI coating of Golgi vesicle"/>
    <property type="evidence" value="ECO:0007669"/>
    <property type="project" value="TreeGrafter"/>
</dbReference>
<keyword evidence="2" id="KW-0343">GTPase activation</keyword>
<dbReference type="Pfam" id="PF01412">
    <property type="entry name" value="ArfGap"/>
    <property type="match status" value="1"/>
</dbReference>
<evidence type="ECO:0000256" key="4">
    <source>
        <dbReference type="ARBA" id="ARBA00022771"/>
    </source>
</evidence>
<evidence type="ECO:0000259" key="9">
    <source>
        <dbReference type="PROSITE" id="PS50115"/>
    </source>
</evidence>
<keyword evidence="6" id="KW-0813">Transport</keyword>
<evidence type="ECO:0000256" key="2">
    <source>
        <dbReference type="ARBA" id="ARBA00022468"/>
    </source>
</evidence>
<protein>
    <recommendedName>
        <fullName evidence="9">Arf-GAP domain-containing protein</fullName>
    </recommendedName>
</protein>
<evidence type="ECO:0000256" key="8">
    <source>
        <dbReference type="SAM" id="MobiDB-lite"/>
    </source>
</evidence>
<feature type="region of interest" description="Disordered" evidence="8">
    <location>
        <begin position="330"/>
        <end position="354"/>
    </location>
</feature>
<dbReference type="SUPFAM" id="SSF57863">
    <property type="entry name" value="ArfGap/RecO-like zinc finger"/>
    <property type="match status" value="1"/>
</dbReference>
<dbReference type="PROSITE" id="PS50115">
    <property type="entry name" value="ARFGAP"/>
    <property type="match status" value="1"/>
</dbReference>
<evidence type="ECO:0000256" key="6">
    <source>
        <dbReference type="ARBA" id="ARBA00022892"/>
    </source>
</evidence>
<evidence type="ECO:0000256" key="7">
    <source>
        <dbReference type="PROSITE-ProRule" id="PRU00288"/>
    </source>
</evidence>
<evidence type="ECO:0000256" key="1">
    <source>
        <dbReference type="ARBA" id="ARBA00004255"/>
    </source>
</evidence>
<dbReference type="SMART" id="SM00105">
    <property type="entry name" value="ArfGap"/>
    <property type="match status" value="1"/>
</dbReference>
<dbReference type="Gene3D" id="1.10.220.150">
    <property type="entry name" value="Arf GTPase activating protein"/>
    <property type="match status" value="1"/>
</dbReference>